<evidence type="ECO:0000256" key="6">
    <source>
        <dbReference type="ARBA" id="ARBA00023125"/>
    </source>
</evidence>
<evidence type="ECO:0000313" key="12">
    <source>
        <dbReference type="EMBL" id="KAK3909538.1"/>
    </source>
</evidence>
<feature type="domain" description="BED-type" evidence="11">
    <location>
        <begin position="153"/>
        <end position="197"/>
    </location>
</feature>
<dbReference type="GO" id="GO:0016874">
    <property type="term" value="F:ligase activity"/>
    <property type="evidence" value="ECO:0007669"/>
    <property type="project" value="UniProtKB-KW"/>
</dbReference>
<dbReference type="GO" id="GO:0003677">
    <property type="term" value="F:DNA binding"/>
    <property type="evidence" value="ECO:0007669"/>
    <property type="project" value="UniProtKB-KW"/>
</dbReference>
<evidence type="ECO:0000313" key="13">
    <source>
        <dbReference type="Proteomes" id="UP001219518"/>
    </source>
</evidence>
<dbReference type="PANTHER" id="PTHR46481:SF10">
    <property type="entry name" value="ZINC FINGER BED DOMAIN-CONTAINING PROTEIN 39"/>
    <property type="match status" value="1"/>
</dbReference>
<evidence type="ECO:0000256" key="3">
    <source>
        <dbReference type="ARBA" id="ARBA00022771"/>
    </source>
</evidence>
<keyword evidence="2" id="KW-0479">Metal-binding</keyword>
<keyword evidence="7" id="KW-0804">Transcription</keyword>
<evidence type="ECO:0000256" key="10">
    <source>
        <dbReference type="SAM" id="MobiDB-lite"/>
    </source>
</evidence>
<evidence type="ECO:0000256" key="2">
    <source>
        <dbReference type="ARBA" id="ARBA00022723"/>
    </source>
</evidence>
<dbReference type="EMBL" id="JAHWGI010000105">
    <property type="protein sequence ID" value="KAK3909538.1"/>
    <property type="molecule type" value="Genomic_DNA"/>
</dbReference>
<evidence type="ECO:0000256" key="9">
    <source>
        <dbReference type="PROSITE-ProRule" id="PRU00027"/>
    </source>
</evidence>
<dbReference type="SMART" id="SM00614">
    <property type="entry name" value="ZnF_BED"/>
    <property type="match status" value="1"/>
</dbReference>
<evidence type="ECO:0000256" key="8">
    <source>
        <dbReference type="ARBA" id="ARBA00023242"/>
    </source>
</evidence>
<name>A0AAE1GVH6_9NEOP</name>
<dbReference type="InterPro" id="IPR012337">
    <property type="entry name" value="RNaseH-like_sf"/>
</dbReference>
<keyword evidence="6" id="KW-0238">DNA-binding</keyword>
<dbReference type="InterPro" id="IPR052035">
    <property type="entry name" value="ZnF_BED_domain_contain"/>
</dbReference>
<dbReference type="InterPro" id="IPR008906">
    <property type="entry name" value="HATC_C_dom"/>
</dbReference>
<protein>
    <submittedName>
        <fullName evidence="12">E3 SUMO-protein ligase ZBED1</fullName>
    </submittedName>
</protein>
<dbReference type="InterPro" id="IPR003656">
    <property type="entry name" value="Znf_BED"/>
</dbReference>
<accession>A0AAE1GVH6</accession>
<reference evidence="12" key="2">
    <citation type="journal article" date="2023" name="BMC Genomics">
        <title>Pest status, molecular evolution, and epigenetic factors derived from the genome assembly of Frankliniella fusca, a thysanopteran phytovirus vector.</title>
        <authorList>
            <person name="Catto M.A."/>
            <person name="Labadie P.E."/>
            <person name="Jacobson A.L."/>
            <person name="Kennedy G.G."/>
            <person name="Srinivasan R."/>
            <person name="Hunt B.G."/>
        </authorList>
    </citation>
    <scope>NUCLEOTIDE SEQUENCE</scope>
    <source>
        <strain evidence="12">PL_HMW_Pooled</strain>
    </source>
</reference>
<evidence type="ECO:0000256" key="4">
    <source>
        <dbReference type="ARBA" id="ARBA00022833"/>
    </source>
</evidence>
<dbReference type="AlphaFoldDB" id="A0AAE1GVH6"/>
<dbReference type="SUPFAM" id="SSF53098">
    <property type="entry name" value="Ribonuclease H-like"/>
    <property type="match status" value="1"/>
</dbReference>
<evidence type="ECO:0000259" key="11">
    <source>
        <dbReference type="PROSITE" id="PS50808"/>
    </source>
</evidence>
<keyword evidence="4" id="KW-0862">Zinc</keyword>
<dbReference type="PANTHER" id="PTHR46481">
    <property type="entry name" value="ZINC FINGER BED DOMAIN-CONTAINING PROTEIN 4"/>
    <property type="match status" value="1"/>
</dbReference>
<dbReference type="PROSITE" id="PS50808">
    <property type="entry name" value="ZF_BED"/>
    <property type="match status" value="1"/>
</dbReference>
<dbReference type="SUPFAM" id="SSF140996">
    <property type="entry name" value="Hermes dimerisation domain"/>
    <property type="match status" value="1"/>
</dbReference>
<reference evidence="12" key="1">
    <citation type="submission" date="2021-07" db="EMBL/GenBank/DDBJ databases">
        <authorList>
            <person name="Catto M.A."/>
            <person name="Jacobson A."/>
            <person name="Kennedy G."/>
            <person name="Labadie P."/>
            <person name="Hunt B.G."/>
            <person name="Srinivasan R."/>
        </authorList>
    </citation>
    <scope>NUCLEOTIDE SEQUENCE</scope>
    <source>
        <strain evidence="12">PL_HMW_Pooled</strain>
        <tissue evidence="12">Head</tissue>
    </source>
</reference>
<keyword evidence="8" id="KW-0539">Nucleus</keyword>
<keyword evidence="3 9" id="KW-0863">Zinc-finger</keyword>
<dbReference type="GO" id="GO:0046983">
    <property type="term" value="F:protein dimerization activity"/>
    <property type="evidence" value="ECO:0007669"/>
    <property type="project" value="InterPro"/>
</dbReference>
<evidence type="ECO:0000256" key="7">
    <source>
        <dbReference type="ARBA" id="ARBA00023163"/>
    </source>
</evidence>
<keyword evidence="13" id="KW-1185">Reference proteome</keyword>
<dbReference type="Pfam" id="PF05699">
    <property type="entry name" value="Dimer_Tnp_hAT"/>
    <property type="match status" value="1"/>
</dbReference>
<dbReference type="GO" id="GO:0008270">
    <property type="term" value="F:zinc ion binding"/>
    <property type="evidence" value="ECO:0007669"/>
    <property type="project" value="UniProtKB-KW"/>
</dbReference>
<gene>
    <name evidence="12" type="ORF">KUF71_019641</name>
</gene>
<evidence type="ECO:0000256" key="1">
    <source>
        <dbReference type="ARBA" id="ARBA00004123"/>
    </source>
</evidence>
<dbReference type="Pfam" id="PF02892">
    <property type="entry name" value="zf-BED"/>
    <property type="match status" value="1"/>
</dbReference>
<feature type="region of interest" description="Disordered" evidence="10">
    <location>
        <begin position="60"/>
        <end position="116"/>
    </location>
</feature>
<keyword evidence="5" id="KW-0805">Transcription regulation</keyword>
<dbReference type="GO" id="GO:0005634">
    <property type="term" value="C:nucleus"/>
    <property type="evidence" value="ECO:0007669"/>
    <property type="project" value="UniProtKB-SubCell"/>
</dbReference>
<dbReference type="Proteomes" id="UP001219518">
    <property type="component" value="Unassembled WGS sequence"/>
</dbReference>
<sequence length="808" mass="92054">MPTSFLLCFNSSETTQPKDLVGRWHFLESKTIMEDSEWQGADSPDQADSRLTLLTSLHLEEDEVEDKDPDPSNSACTSKTPEALSRGSSSKRKLTDYFKTNNNSDTGDKDKQENDTASDVVLIESNEARPADEIQQGQDTEINISEEDLKIITGPAIIWQFYIRLDKTRAKCKACDAIRSTPTGTTTTLQDHLKKHHGRFKEFQRLSQLKKNFLNNAKGKKKETNTIKKCFVNKLYMDSKSARAVAITHQIALWICRNLHPYSVVDEEEFIKLVELLEPRYKVPCRTTFSRSVIPKLYLKLKSIAADYLKLIKGKLESISLTTDLWTSNTAKDSYIGLTAQFIDTNWDLIKLSVECDHFPGIHDGQAILKKVENLCEEQLGLKENDLDQPTVYITADNGSNMAAALSQPSIRKQNDPKVAAVLKKKRWWNHIKCMNHTLQLAINDARKEMDAKTVIDKVQNLAVRYARSKTARECLERFQQEHNLPRHEIIFYCETRWNSEYLMLARFLEQKAAITSELAFACEENLPVQDWRMIEGFVQVLKPIFENTAPLGSSKEVTFSTVIPVLNEITTSLHEFIMKAPKGSGILFARKLLAKVEERFPHESYAENEFYQIGMIIDPRFKDLLVSSYENDRTGHLLLESQALDKYREHIRRGIIVPNDAEGPPLPVQSSASKSTGTVGSVKKARFSQIARLTKDRTETSIATTDTMARITAEVEAYLATPTIDEDKDPLEWWRENAEKFPMLLPVAKHYLGLAPTEVDSERVFSVGGNTCTKKRSNLLPDHLKEIIYIHDNYNTLMMLAKKYNLK</sequence>
<comment type="caution">
    <text evidence="12">The sequence shown here is derived from an EMBL/GenBank/DDBJ whole genome shotgun (WGS) entry which is preliminary data.</text>
</comment>
<organism evidence="12 13">
    <name type="scientific">Frankliniella fusca</name>
    <dbReference type="NCBI Taxonomy" id="407009"/>
    <lineage>
        <taxon>Eukaryota</taxon>
        <taxon>Metazoa</taxon>
        <taxon>Ecdysozoa</taxon>
        <taxon>Arthropoda</taxon>
        <taxon>Hexapoda</taxon>
        <taxon>Insecta</taxon>
        <taxon>Pterygota</taxon>
        <taxon>Neoptera</taxon>
        <taxon>Paraneoptera</taxon>
        <taxon>Thysanoptera</taxon>
        <taxon>Terebrantia</taxon>
        <taxon>Thripoidea</taxon>
        <taxon>Thripidae</taxon>
        <taxon>Frankliniella</taxon>
    </lineage>
</organism>
<keyword evidence="12" id="KW-0436">Ligase</keyword>
<comment type="subcellular location">
    <subcellularLocation>
        <location evidence="1">Nucleus</location>
    </subcellularLocation>
</comment>
<evidence type="ECO:0000256" key="5">
    <source>
        <dbReference type="ARBA" id="ARBA00023015"/>
    </source>
</evidence>
<proteinExistence type="predicted"/>